<protein>
    <submittedName>
        <fullName evidence="2">Uncharacterized protein</fullName>
    </submittedName>
</protein>
<evidence type="ECO:0000313" key="2">
    <source>
        <dbReference type="EMBL" id="CAK0793991.1"/>
    </source>
</evidence>
<accession>A0ABN9PLR4</accession>
<keyword evidence="3" id="KW-1185">Reference proteome</keyword>
<gene>
    <name evidence="2" type="ORF">PCOR1329_LOCUS4101</name>
</gene>
<feature type="non-terminal residue" evidence="2">
    <location>
        <position position="1"/>
    </location>
</feature>
<sequence length="194" mass="21162">PGGDAEPTFLPPLTPPKIVGSRYFQPRGRKELTSSPTLPPINTYAPSSAREAIWHPDVLRRGPDVFGAGSFSARLRGLPKGSSQSRDNSGSPRSRDSDGEKYHAPRRHGSAGSWEPKGGSWRGSRRGSASPSEARSWSPPRRTSWSPSRRPSIKGGTFQSDRDLPGQRAGASWLPSPNLEGTGWYDLHGRRRGR</sequence>
<dbReference type="EMBL" id="CAUYUJ010001062">
    <property type="protein sequence ID" value="CAK0793991.1"/>
    <property type="molecule type" value="Genomic_DNA"/>
</dbReference>
<feature type="non-terminal residue" evidence="2">
    <location>
        <position position="194"/>
    </location>
</feature>
<feature type="region of interest" description="Disordered" evidence="1">
    <location>
        <begin position="1"/>
        <end position="44"/>
    </location>
</feature>
<reference evidence="2" key="1">
    <citation type="submission" date="2023-10" db="EMBL/GenBank/DDBJ databases">
        <authorList>
            <person name="Chen Y."/>
            <person name="Shah S."/>
            <person name="Dougan E. K."/>
            <person name="Thang M."/>
            <person name="Chan C."/>
        </authorList>
    </citation>
    <scope>NUCLEOTIDE SEQUENCE [LARGE SCALE GENOMIC DNA]</scope>
</reference>
<evidence type="ECO:0000313" key="3">
    <source>
        <dbReference type="Proteomes" id="UP001189429"/>
    </source>
</evidence>
<feature type="compositionally biased region" description="Polar residues" evidence="1">
    <location>
        <begin position="81"/>
        <end position="92"/>
    </location>
</feature>
<feature type="compositionally biased region" description="Low complexity" evidence="1">
    <location>
        <begin position="126"/>
        <end position="150"/>
    </location>
</feature>
<dbReference type="Proteomes" id="UP001189429">
    <property type="component" value="Unassembled WGS sequence"/>
</dbReference>
<organism evidence="2 3">
    <name type="scientific">Prorocentrum cordatum</name>
    <dbReference type="NCBI Taxonomy" id="2364126"/>
    <lineage>
        <taxon>Eukaryota</taxon>
        <taxon>Sar</taxon>
        <taxon>Alveolata</taxon>
        <taxon>Dinophyceae</taxon>
        <taxon>Prorocentrales</taxon>
        <taxon>Prorocentraceae</taxon>
        <taxon>Prorocentrum</taxon>
    </lineage>
</organism>
<proteinExistence type="predicted"/>
<feature type="compositionally biased region" description="Basic and acidic residues" evidence="1">
    <location>
        <begin position="93"/>
        <end position="103"/>
    </location>
</feature>
<comment type="caution">
    <text evidence="2">The sequence shown here is derived from an EMBL/GenBank/DDBJ whole genome shotgun (WGS) entry which is preliminary data.</text>
</comment>
<evidence type="ECO:0000256" key="1">
    <source>
        <dbReference type="SAM" id="MobiDB-lite"/>
    </source>
</evidence>
<feature type="region of interest" description="Disordered" evidence="1">
    <location>
        <begin position="60"/>
        <end position="194"/>
    </location>
</feature>
<name>A0ABN9PLR4_9DINO</name>